<name>A0A7X1E6H8_9BACT</name>
<keyword evidence="4" id="KW-1185">Reference proteome</keyword>
<protein>
    <submittedName>
        <fullName evidence="3">Uncharacterized protein</fullName>
    </submittedName>
</protein>
<sequence length="256" mass="28955">MSNHYRMIEKKFKDLVLVFLQGEISPAEIEWLVGDLHARRDRRDLFAEAIEYYLENEAGPARRVSDQRLRDILLRDLSKIEVRDLELAMPRRRASNFSPEEREAKLQEGEAVAEPKRTERVAEILFDKPPPPSDDRSMVLPIVGVLIIVLTFFLMVRFSSLKNDEEVADAAELKKARELSDAAAFRQANEFISESNLDEDKESADEGEEIEAVSDKKIADEPPVSLVDLVGGKKEAEDSTSDAAEVGDQILIFNNP</sequence>
<feature type="transmembrane region" description="Helical" evidence="2">
    <location>
        <begin position="138"/>
        <end position="156"/>
    </location>
</feature>
<feature type="compositionally biased region" description="Acidic residues" evidence="1">
    <location>
        <begin position="196"/>
        <end position="212"/>
    </location>
</feature>
<dbReference type="Proteomes" id="UP000525652">
    <property type="component" value="Unassembled WGS sequence"/>
</dbReference>
<evidence type="ECO:0000313" key="4">
    <source>
        <dbReference type="Proteomes" id="UP000525652"/>
    </source>
</evidence>
<keyword evidence="2" id="KW-0472">Membrane</keyword>
<accession>A0A7X1E6H8</accession>
<feature type="region of interest" description="Disordered" evidence="1">
    <location>
        <begin position="191"/>
        <end position="219"/>
    </location>
</feature>
<comment type="caution">
    <text evidence="3">The sequence shown here is derived from an EMBL/GenBank/DDBJ whole genome shotgun (WGS) entry which is preliminary data.</text>
</comment>
<evidence type="ECO:0000313" key="3">
    <source>
        <dbReference type="EMBL" id="MBC2604146.1"/>
    </source>
</evidence>
<dbReference type="EMBL" id="JACHVA010000139">
    <property type="protein sequence ID" value="MBC2604146.1"/>
    <property type="molecule type" value="Genomic_DNA"/>
</dbReference>
<keyword evidence="2" id="KW-1133">Transmembrane helix</keyword>
<dbReference type="AlphaFoldDB" id="A0A7X1E6H8"/>
<keyword evidence="2" id="KW-0812">Transmembrane</keyword>
<proteinExistence type="predicted"/>
<dbReference type="RefSeq" id="WP_354587338.1">
    <property type="nucleotide sequence ID" value="NZ_JBEPNX010000001.1"/>
</dbReference>
<evidence type="ECO:0000256" key="1">
    <source>
        <dbReference type="SAM" id="MobiDB-lite"/>
    </source>
</evidence>
<gene>
    <name evidence="3" type="ORF">H5P30_20375</name>
</gene>
<reference evidence="3 4" key="1">
    <citation type="submission" date="2020-07" db="EMBL/GenBank/DDBJ databases">
        <authorList>
            <person name="Feng X."/>
        </authorList>
    </citation>
    <scope>NUCLEOTIDE SEQUENCE [LARGE SCALE GENOMIC DNA]</scope>
    <source>
        <strain evidence="3 4">JCM14086</strain>
    </source>
</reference>
<evidence type="ECO:0000256" key="2">
    <source>
        <dbReference type="SAM" id="Phobius"/>
    </source>
</evidence>
<organism evidence="3 4">
    <name type="scientific">Puniceicoccus vermicola</name>
    <dbReference type="NCBI Taxonomy" id="388746"/>
    <lineage>
        <taxon>Bacteria</taxon>
        <taxon>Pseudomonadati</taxon>
        <taxon>Verrucomicrobiota</taxon>
        <taxon>Opitutia</taxon>
        <taxon>Puniceicoccales</taxon>
        <taxon>Puniceicoccaceae</taxon>
        <taxon>Puniceicoccus</taxon>
    </lineage>
</organism>